<sequence>MGKLNGSTEHCCPCCETYPKIERVNGRKDSVNKVVHAYKCTVNDATGYSPFFLLFGRLPRLPVDLMFGTSRTASKGNHTEYVKRWKGAMKDAYAKAISNASKAASAGKSNYDRKVRFTVLEPGDRVLVTSTQPY</sequence>
<evidence type="ECO:0000313" key="2">
    <source>
        <dbReference type="Proteomes" id="UP001152795"/>
    </source>
</evidence>
<dbReference type="InterPro" id="IPR036397">
    <property type="entry name" value="RNaseH_sf"/>
</dbReference>
<protein>
    <submittedName>
        <fullName evidence="1">Uncharacterized protein</fullName>
    </submittedName>
</protein>
<dbReference type="Gene3D" id="3.30.420.10">
    <property type="entry name" value="Ribonuclease H-like superfamily/Ribonuclease H"/>
    <property type="match status" value="1"/>
</dbReference>
<name>A0A7D9HL86_PARCT</name>
<dbReference type="OrthoDB" id="10065153at2759"/>
<evidence type="ECO:0000313" key="1">
    <source>
        <dbReference type="EMBL" id="CAB3985541.1"/>
    </source>
</evidence>
<dbReference type="Proteomes" id="UP001152795">
    <property type="component" value="Unassembled WGS sequence"/>
</dbReference>
<organism evidence="1 2">
    <name type="scientific">Paramuricea clavata</name>
    <name type="common">Red gorgonian</name>
    <name type="synonym">Violescent sea-whip</name>
    <dbReference type="NCBI Taxonomy" id="317549"/>
    <lineage>
        <taxon>Eukaryota</taxon>
        <taxon>Metazoa</taxon>
        <taxon>Cnidaria</taxon>
        <taxon>Anthozoa</taxon>
        <taxon>Octocorallia</taxon>
        <taxon>Malacalcyonacea</taxon>
        <taxon>Plexauridae</taxon>
        <taxon>Paramuricea</taxon>
    </lineage>
</organism>
<accession>A0A7D9HL86</accession>
<dbReference type="GO" id="GO:0003676">
    <property type="term" value="F:nucleic acid binding"/>
    <property type="evidence" value="ECO:0007669"/>
    <property type="project" value="InterPro"/>
</dbReference>
<keyword evidence="2" id="KW-1185">Reference proteome</keyword>
<reference evidence="1" key="1">
    <citation type="submission" date="2020-04" db="EMBL/GenBank/DDBJ databases">
        <authorList>
            <person name="Alioto T."/>
            <person name="Alioto T."/>
            <person name="Gomez Garrido J."/>
        </authorList>
    </citation>
    <scope>NUCLEOTIDE SEQUENCE</scope>
    <source>
        <strain evidence="1">A484AB</strain>
    </source>
</reference>
<proteinExistence type="predicted"/>
<comment type="caution">
    <text evidence="1">The sequence shown here is derived from an EMBL/GenBank/DDBJ whole genome shotgun (WGS) entry which is preliminary data.</text>
</comment>
<gene>
    <name evidence="1" type="ORF">PACLA_8A077261</name>
</gene>
<dbReference type="EMBL" id="CACRXK020000884">
    <property type="protein sequence ID" value="CAB3985541.1"/>
    <property type="molecule type" value="Genomic_DNA"/>
</dbReference>
<dbReference type="AlphaFoldDB" id="A0A7D9HL86"/>